<proteinExistence type="predicted"/>
<dbReference type="Proteomes" id="UP000221080">
    <property type="component" value="Chromosome 27"/>
</dbReference>
<reference evidence="3" key="2">
    <citation type="submission" date="2025-08" db="UniProtKB">
        <authorList>
            <consortium name="RefSeq"/>
        </authorList>
    </citation>
    <scope>IDENTIFICATION</scope>
    <source>
        <tissue evidence="3">Blood</tissue>
    </source>
</reference>
<gene>
    <name evidence="3" type="primary">LOC128628669</name>
</gene>
<protein>
    <submittedName>
        <fullName evidence="3">Uncharacterized protein LOC128628669 isoform X1</fullName>
    </submittedName>
</protein>
<feature type="transmembrane region" description="Helical" evidence="1">
    <location>
        <begin position="180"/>
        <end position="201"/>
    </location>
</feature>
<reference evidence="2" key="1">
    <citation type="journal article" date="2016" name="Nat. Commun.">
        <title>The channel catfish genome sequence provides insights into the evolution of scale formation in teleosts.</title>
        <authorList>
            <person name="Liu Z."/>
            <person name="Liu S."/>
            <person name="Yao J."/>
            <person name="Bao L."/>
            <person name="Zhang J."/>
            <person name="Li Y."/>
            <person name="Jiang C."/>
            <person name="Sun L."/>
            <person name="Wang R."/>
            <person name="Zhang Y."/>
            <person name="Zhou T."/>
            <person name="Zeng Q."/>
            <person name="Fu Q."/>
            <person name="Gao S."/>
            <person name="Li N."/>
            <person name="Koren S."/>
            <person name="Jiang Y."/>
            <person name="Zimin A."/>
            <person name="Xu P."/>
            <person name="Phillippy A.M."/>
            <person name="Geng X."/>
            <person name="Song L."/>
            <person name="Sun F."/>
            <person name="Li C."/>
            <person name="Wang X."/>
            <person name="Chen A."/>
            <person name="Jin Y."/>
            <person name="Yuan Z."/>
            <person name="Yang Y."/>
            <person name="Tan S."/>
            <person name="Peatman E."/>
            <person name="Lu J."/>
            <person name="Qin Z."/>
            <person name="Dunham R."/>
            <person name="Li Z."/>
            <person name="Sonstegard T."/>
            <person name="Feng J."/>
            <person name="Danzmann R.G."/>
            <person name="Schroeder S."/>
            <person name="Scheffler B."/>
            <person name="Duke M.V."/>
            <person name="Ballard L."/>
            <person name="Kucuktas H."/>
            <person name="Kaltenboeck L."/>
            <person name="Liu H."/>
            <person name="Armbruster J."/>
            <person name="Xie Y."/>
            <person name="Kirby M.L."/>
            <person name="Tian Y."/>
            <person name="Flanagan M.E."/>
            <person name="Mu W."/>
            <person name="Waldbieser G.C."/>
        </authorList>
    </citation>
    <scope>NUCLEOTIDE SEQUENCE [LARGE SCALE GENOMIC DNA]</scope>
    <source>
        <strain evidence="2">SDA103</strain>
    </source>
</reference>
<dbReference type="KEGG" id="ipu:128628669"/>
<keyword evidence="1" id="KW-0472">Membrane</keyword>
<accession>A0A9F7TCZ5</accession>
<keyword evidence="1" id="KW-1133">Transmembrane helix</keyword>
<dbReference type="PANTHER" id="PTHR34488:SF1">
    <property type="entry name" value="SI:CH211-245H14.1-RELATED"/>
    <property type="match status" value="1"/>
</dbReference>
<keyword evidence="1" id="KW-0812">Transmembrane</keyword>
<evidence type="ECO:0000256" key="1">
    <source>
        <dbReference type="SAM" id="Phobius"/>
    </source>
</evidence>
<dbReference type="RefSeq" id="XP_053532529.1">
    <property type="nucleotide sequence ID" value="XM_053676554.1"/>
</dbReference>
<feature type="transmembrane region" description="Helical" evidence="1">
    <location>
        <begin position="157"/>
        <end position="174"/>
    </location>
</feature>
<dbReference type="OrthoDB" id="8446971at2759"/>
<dbReference type="PANTHER" id="PTHR34488">
    <property type="entry name" value="SI:CH211-245H14.1-RELATED"/>
    <property type="match status" value="1"/>
</dbReference>
<organism evidence="2 3">
    <name type="scientific">Ictalurus punctatus</name>
    <name type="common">Channel catfish</name>
    <name type="synonym">Silurus punctatus</name>
    <dbReference type="NCBI Taxonomy" id="7998"/>
    <lineage>
        <taxon>Eukaryota</taxon>
        <taxon>Metazoa</taxon>
        <taxon>Chordata</taxon>
        <taxon>Craniata</taxon>
        <taxon>Vertebrata</taxon>
        <taxon>Euteleostomi</taxon>
        <taxon>Actinopterygii</taxon>
        <taxon>Neopterygii</taxon>
        <taxon>Teleostei</taxon>
        <taxon>Ostariophysi</taxon>
        <taxon>Siluriformes</taxon>
        <taxon>Ictaluridae</taxon>
        <taxon>Ictalurus</taxon>
    </lineage>
</organism>
<keyword evidence="2" id="KW-1185">Reference proteome</keyword>
<name>A0A9F7TCZ5_ICTPU</name>
<dbReference type="AlphaFoldDB" id="A0A9F7TCZ5"/>
<feature type="transmembrane region" description="Helical" evidence="1">
    <location>
        <begin position="208"/>
        <end position="225"/>
    </location>
</feature>
<evidence type="ECO:0000313" key="2">
    <source>
        <dbReference type="Proteomes" id="UP000221080"/>
    </source>
</evidence>
<evidence type="ECO:0000313" key="3">
    <source>
        <dbReference type="RefSeq" id="XP_053532529.1"/>
    </source>
</evidence>
<dbReference type="GeneID" id="128628669"/>
<sequence>MLPVHSVYPLVLGKTMNSNKHFMDRLRSEMKLHEVDSQNDCDVLIAFIPIVSRAGTDIQAALERIPTEHSYKRVVLVSLHHTFDQDYIAPDSRHSVHRNDVFAVDCLYHEDMGLLKSRTNDEALKRVIKHLGGETPYKVSEWSLLIVNKMGADKTEFIPWLCAVLSSFLFYFVLPEGYSFFHFLILEILLLIIISVSLTYCGLYKWTLWIFIGINIVLILVFQSSPKESVHELNNATEHS</sequence>